<dbReference type="EMBL" id="RCMK01001233">
    <property type="protein sequence ID" value="KAG2898825.1"/>
    <property type="molecule type" value="Genomic_DNA"/>
</dbReference>
<sequence>MRRELKTDEDGIRLSLRGFLHDDVKEEGGMCPSSIAAHRPASDGELLMADCLSGDDELSSAY</sequence>
<dbReference type="AlphaFoldDB" id="A0A8T1JUH3"/>
<proteinExistence type="predicted"/>
<comment type="caution">
    <text evidence="1">The sequence shown here is derived from an EMBL/GenBank/DDBJ whole genome shotgun (WGS) entry which is preliminary data.</text>
</comment>
<organism evidence="1 2">
    <name type="scientific">Phytophthora cactorum</name>
    <dbReference type="NCBI Taxonomy" id="29920"/>
    <lineage>
        <taxon>Eukaryota</taxon>
        <taxon>Sar</taxon>
        <taxon>Stramenopiles</taxon>
        <taxon>Oomycota</taxon>
        <taxon>Peronosporomycetes</taxon>
        <taxon>Peronosporales</taxon>
        <taxon>Peronosporaceae</taxon>
        <taxon>Phytophthora</taxon>
    </lineage>
</organism>
<name>A0A8T1JUH3_9STRA</name>
<evidence type="ECO:0000313" key="1">
    <source>
        <dbReference type="EMBL" id="KAG2898825.1"/>
    </source>
</evidence>
<protein>
    <submittedName>
        <fullName evidence="1">Uncharacterized protein</fullName>
    </submittedName>
</protein>
<accession>A0A8T1JUH3</accession>
<evidence type="ECO:0000313" key="2">
    <source>
        <dbReference type="Proteomes" id="UP000736787"/>
    </source>
</evidence>
<gene>
    <name evidence="1" type="ORF">PC117_g22424</name>
</gene>
<dbReference type="Proteomes" id="UP000736787">
    <property type="component" value="Unassembled WGS sequence"/>
</dbReference>
<reference evidence="1" key="1">
    <citation type="submission" date="2018-10" db="EMBL/GenBank/DDBJ databases">
        <title>Effector identification in a new, highly contiguous assembly of the strawberry crown rot pathogen Phytophthora cactorum.</title>
        <authorList>
            <person name="Armitage A.D."/>
            <person name="Nellist C.F."/>
            <person name="Bates H."/>
            <person name="Vickerstaff R.J."/>
            <person name="Harrison R.J."/>
        </authorList>
    </citation>
    <scope>NUCLEOTIDE SEQUENCE</scope>
    <source>
        <strain evidence="1">4040</strain>
    </source>
</reference>